<dbReference type="PANTHER" id="PTHR35010">
    <property type="entry name" value="BLL4672 PROTEIN-RELATED"/>
    <property type="match status" value="1"/>
</dbReference>
<dbReference type="AlphaFoldDB" id="A0AAJ6HQ44"/>
<dbReference type="InterPro" id="IPR010982">
    <property type="entry name" value="Lambda_DNA-bd_dom_sf"/>
</dbReference>
<dbReference type="PANTHER" id="PTHR35010:SF2">
    <property type="entry name" value="BLL4672 PROTEIN"/>
    <property type="match status" value="1"/>
</dbReference>
<dbReference type="RefSeq" id="WP_306271903.1">
    <property type="nucleotide sequence ID" value="NZ_CP130472.1"/>
</dbReference>
<protein>
    <submittedName>
        <fullName evidence="2">Helix-turn-helix transcriptional regulator</fullName>
    </submittedName>
</protein>
<dbReference type="SUPFAM" id="SSF47413">
    <property type="entry name" value="lambda repressor-like DNA-binding domains"/>
    <property type="match status" value="1"/>
</dbReference>
<dbReference type="InterPro" id="IPR041413">
    <property type="entry name" value="MLTR_LBD"/>
</dbReference>
<gene>
    <name evidence="2" type="ORF">Q3V37_25485</name>
</gene>
<organism evidence="2 3">
    <name type="scientific">Micromonospora profundi</name>
    <dbReference type="NCBI Taxonomy" id="1420889"/>
    <lineage>
        <taxon>Bacteria</taxon>
        <taxon>Bacillati</taxon>
        <taxon>Actinomycetota</taxon>
        <taxon>Actinomycetes</taxon>
        <taxon>Micromonosporales</taxon>
        <taxon>Micromonosporaceae</taxon>
        <taxon>Micromonospora</taxon>
    </lineage>
</organism>
<keyword evidence="3" id="KW-1185">Reference proteome</keyword>
<dbReference type="GO" id="GO:0003677">
    <property type="term" value="F:DNA binding"/>
    <property type="evidence" value="ECO:0007669"/>
    <property type="project" value="InterPro"/>
</dbReference>
<feature type="domain" description="HTH cro/C1-type" evidence="1">
    <location>
        <begin position="31"/>
        <end position="83"/>
    </location>
</feature>
<dbReference type="Gene3D" id="3.30.450.180">
    <property type="match status" value="1"/>
</dbReference>
<name>A0AAJ6HQ44_9ACTN</name>
<dbReference type="Pfam" id="PF17765">
    <property type="entry name" value="MLTR_LBD"/>
    <property type="match status" value="1"/>
</dbReference>
<evidence type="ECO:0000313" key="3">
    <source>
        <dbReference type="Proteomes" id="UP001235874"/>
    </source>
</evidence>
<dbReference type="Pfam" id="PF13560">
    <property type="entry name" value="HTH_31"/>
    <property type="match status" value="1"/>
</dbReference>
<dbReference type="Proteomes" id="UP001235874">
    <property type="component" value="Chromosome"/>
</dbReference>
<evidence type="ECO:0000313" key="2">
    <source>
        <dbReference type="EMBL" id="WLS44706.1"/>
    </source>
</evidence>
<proteinExistence type="predicted"/>
<dbReference type="KEGG" id="mprn:Q3V37_25485"/>
<dbReference type="PROSITE" id="PS50943">
    <property type="entry name" value="HTH_CROC1"/>
    <property type="match status" value="1"/>
</dbReference>
<dbReference type="Gene3D" id="1.10.260.40">
    <property type="entry name" value="lambda repressor-like DNA-binding domains"/>
    <property type="match status" value="1"/>
</dbReference>
<dbReference type="CDD" id="cd00093">
    <property type="entry name" value="HTH_XRE"/>
    <property type="match status" value="1"/>
</dbReference>
<evidence type="ECO:0000259" key="1">
    <source>
        <dbReference type="PROSITE" id="PS50943"/>
    </source>
</evidence>
<accession>A0AAJ6HQ44</accession>
<dbReference type="InterPro" id="IPR001387">
    <property type="entry name" value="Cro/C1-type_HTH"/>
</dbReference>
<dbReference type="SMART" id="SM00530">
    <property type="entry name" value="HTH_XRE"/>
    <property type="match status" value="1"/>
</dbReference>
<sequence length="273" mass="30404">MAEDLLAGYLRARRGQLRPGDVGLPEGTGRRRVAGLRREEVALLAGISADYYLRLEQGRGGTPSLQVIRALARALRLDDAATAYLTSLATPATTDAESANQTDERVPSSVENLVRLLPLPAFVTGRNFDVLTANRNAFRISPELVTGKNRLRSFFLVDSERDLYRDWQTTARRFVAVVRDTVGRGAARPDFLALVDELSERSESFRQLWERHDVVTRDTELALLQHPVAGPLQLHLERLSVVGMPEQGLVIYHPTAGSEDARRLTRLLDSPDR</sequence>
<dbReference type="EMBL" id="CP130472">
    <property type="protein sequence ID" value="WLS44706.1"/>
    <property type="molecule type" value="Genomic_DNA"/>
</dbReference>
<reference evidence="2 3" key="1">
    <citation type="submission" date="2023-07" db="EMBL/GenBank/DDBJ databases">
        <title>Micromonospora profundi TRM 95458 converts glycerol to a new osmotic compound.</title>
        <authorList>
            <person name="Lu D."/>
        </authorList>
    </citation>
    <scope>NUCLEOTIDE SEQUENCE [LARGE SCALE GENOMIC DNA]</scope>
    <source>
        <strain evidence="2 3">TRM95458</strain>
    </source>
</reference>